<keyword evidence="5 6" id="KW-0472">Membrane</keyword>
<protein>
    <submittedName>
        <fullName evidence="8">Membrane protein</fullName>
    </submittedName>
</protein>
<comment type="subcellular location">
    <subcellularLocation>
        <location evidence="1">Cell membrane</location>
        <topology evidence="1">Multi-pass membrane protein</topology>
    </subcellularLocation>
</comment>
<evidence type="ECO:0000256" key="1">
    <source>
        <dbReference type="ARBA" id="ARBA00004651"/>
    </source>
</evidence>
<reference evidence="8" key="1">
    <citation type="submission" date="2021-01" db="EMBL/GenBank/DDBJ databases">
        <title>Whole genome shotgun sequence of Actinoplanes ferrugineus NBRC 15555.</title>
        <authorList>
            <person name="Komaki H."/>
            <person name="Tamura T."/>
        </authorList>
    </citation>
    <scope>NUCLEOTIDE SEQUENCE</scope>
    <source>
        <strain evidence="8">NBRC 15555</strain>
    </source>
</reference>
<dbReference type="RefSeq" id="WP_203817779.1">
    <property type="nucleotide sequence ID" value="NZ_BAAABP010000058.1"/>
</dbReference>
<feature type="transmembrane region" description="Helical" evidence="6">
    <location>
        <begin position="532"/>
        <end position="551"/>
    </location>
</feature>
<keyword evidence="9" id="KW-1185">Reference proteome</keyword>
<feature type="transmembrane region" description="Helical" evidence="6">
    <location>
        <begin position="370"/>
        <end position="396"/>
    </location>
</feature>
<evidence type="ECO:0000256" key="6">
    <source>
        <dbReference type="SAM" id="Phobius"/>
    </source>
</evidence>
<sequence length="897" mass="92834">MSALHWPSIRGRARADLGPLLLVAVVVLLITTLAAAVPPLLRSTADKAAREAIRRAGSDAAVQVQAEWEPDYGPNGGRVRYPSLSEDVDDFRTRAEGQLDPELRTALKAPITAVSSVTLQVTDGSVQRHFQADYVRDEHGGPAVTWVSGHAPGATAAGNIEIPLNGPKWQVQVGLSEANAAALKLRPGDPVPVQDDLRTKYNVLVSGIFRVDDPNDPAWLVAPWLVRPAADLDGSGSTRLGGLLTADSLPDGRLAFLEDQFRRTVWFAADPDKITWQSAQELAATVAALKSTSASSGERDSSLKWDTRLDGVLRDVRAQVDAAQAQASVLLIAVLAGAVLVLLLAADLLARRRSAALTTARQRGAGLPTLFAELLLESLVTALPAAALGLAAAYLLAGGAALPWAAPVVVCAVLAGPAFGVLAAARATRDRRVPANRSARRWQERTVQLRRASVDLAVLAAAAGAIVSLRQRGVADTALPAGAPTLGVVAGALLLVRLMPAGTGLVLRQTLRSRSPLAVFGAARAAATSTRALPLLVLTTAVALAGFAVTLEATTARGMADGAWQSVGADARLDAGPDSSDKIPEIAAQVAAAPGVTRAVPAQVIDGVRVIADGNSLTPSLVIVDAAQFRRLLAATPLPDAPGLNGLTGPRALVRAGDGSLHPGQTLQLRLPNDKVVLGNSADSTVYPLTAVGTAPIVGSATDVIVVDASAGLPYHPDTIWATGPGAAAAVKMLGLGGHVEVRSEVLSDRRSLPLNAGLAALDWAAAATLLLLGLLSFALAAAASAPSRWETLARLRTLGLRPRDAHRVAAAELQPPALVAAVCGPLLALLLIKLTFAPLALRTLTGQLSDPAITLPWWLPVVTTALLLATLAVVVAAESTVRRRLRLSDVLRVGGP</sequence>
<keyword evidence="3 6" id="KW-0812">Transmembrane</keyword>
<feature type="transmembrane region" description="Helical" evidence="6">
    <location>
        <begin position="818"/>
        <end position="838"/>
    </location>
</feature>
<keyword evidence="2" id="KW-1003">Cell membrane</keyword>
<organism evidence="8 9">
    <name type="scientific">Paractinoplanes ferrugineus</name>
    <dbReference type="NCBI Taxonomy" id="113564"/>
    <lineage>
        <taxon>Bacteria</taxon>
        <taxon>Bacillati</taxon>
        <taxon>Actinomycetota</taxon>
        <taxon>Actinomycetes</taxon>
        <taxon>Micromonosporales</taxon>
        <taxon>Micromonosporaceae</taxon>
        <taxon>Paractinoplanes</taxon>
    </lineage>
</organism>
<keyword evidence="4 6" id="KW-1133">Transmembrane helix</keyword>
<evidence type="ECO:0000256" key="4">
    <source>
        <dbReference type="ARBA" id="ARBA00022989"/>
    </source>
</evidence>
<feature type="domain" description="ABC3 transporter permease C-terminal" evidence="7">
    <location>
        <begin position="766"/>
        <end position="878"/>
    </location>
</feature>
<feature type="transmembrane region" description="Helical" evidence="6">
    <location>
        <begin position="858"/>
        <end position="878"/>
    </location>
</feature>
<evidence type="ECO:0000256" key="2">
    <source>
        <dbReference type="ARBA" id="ARBA00022475"/>
    </source>
</evidence>
<gene>
    <name evidence="8" type="ORF">Afe05nite_30690</name>
</gene>
<dbReference type="InterPro" id="IPR003838">
    <property type="entry name" value="ABC3_permease_C"/>
</dbReference>
<dbReference type="Proteomes" id="UP000598174">
    <property type="component" value="Unassembled WGS sequence"/>
</dbReference>
<evidence type="ECO:0000313" key="8">
    <source>
        <dbReference type="EMBL" id="GIE11229.1"/>
    </source>
</evidence>
<evidence type="ECO:0000256" key="3">
    <source>
        <dbReference type="ARBA" id="ARBA00022692"/>
    </source>
</evidence>
<feature type="transmembrane region" description="Helical" evidence="6">
    <location>
        <begin position="764"/>
        <end position="786"/>
    </location>
</feature>
<name>A0A919J2F7_9ACTN</name>
<evidence type="ECO:0000313" key="9">
    <source>
        <dbReference type="Proteomes" id="UP000598174"/>
    </source>
</evidence>
<dbReference type="AlphaFoldDB" id="A0A919J2F7"/>
<feature type="transmembrane region" description="Helical" evidence="6">
    <location>
        <begin position="402"/>
        <end position="428"/>
    </location>
</feature>
<feature type="transmembrane region" description="Helical" evidence="6">
    <location>
        <begin position="481"/>
        <end position="507"/>
    </location>
</feature>
<dbReference type="GO" id="GO:0005886">
    <property type="term" value="C:plasma membrane"/>
    <property type="evidence" value="ECO:0007669"/>
    <property type="project" value="UniProtKB-SubCell"/>
</dbReference>
<feature type="transmembrane region" description="Helical" evidence="6">
    <location>
        <begin position="449"/>
        <end position="469"/>
    </location>
</feature>
<proteinExistence type="predicted"/>
<feature type="transmembrane region" description="Helical" evidence="6">
    <location>
        <begin position="327"/>
        <end position="349"/>
    </location>
</feature>
<evidence type="ECO:0000259" key="7">
    <source>
        <dbReference type="Pfam" id="PF02687"/>
    </source>
</evidence>
<dbReference type="Pfam" id="PF02687">
    <property type="entry name" value="FtsX"/>
    <property type="match status" value="1"/>
</dbReference>
<dbReference type="EMBL" id="BOMM01000028">
    <property type="protein sequence ID" value="GIE11229.1"/>
    <property type="molecule type" value="Genomic_DNA"/>
</dbReference>
<accession>A0A919J2F7</accession>
<comment type="caution">
    <text evidence="8">The sequence shown here is derived from an EMBL/GenBank/DDBJ whole genome shotgun (WGS) entry which is preliminary data.</text>
</comment>
<evidence type="ECO:0000256" key="5">
    <source>
        <dbReference type="ARBA" id="ARBA00023136"/>
    </source>
</evidence>